<proteinExistence type="predicted"/>
<gene>
    <name evidence="3" type="ORF">EGR_00066</name>
</gene>
<dbReference type="OrthoDB" id="5976022at2759"/>
<dbReference type="RefSeq" id="XP_024355993.1">
    <property type="nucleotide sequence ID" value="XM_024489315.1"/>
</dbReference>
<dbReference type="InterPro" id="IPR020849">
    <property type="entry name" value="Small_GTPase_Ras-type"/>
</dbReference>
<dbReference type="Pfam" id="PF00071">
    <property type="entry name" value="Ras"/>
    <property type="match status" value="1"/>
</dbReference>
<dbReference type="AlphaFoldDB" id="W6V1I3"/>
<dbReference type="PANTHER" id="PTHR24070">
    <property type="entry name" value="RAS, DI-RAS, AND RHEB FAMILY MEMBERS OF SMALL GTPASE SUPERFAMILY"/>
    <property type="match status" value="1"/>
</dbReference>
<dbReference type="SMART" id="SM00175">
    <property type="entry name" value="RAB"/>
    <property type="match status" value="1"/>
</dbReference>
<dbReference type="NCBIfam" id="TIGR00231">
    <property type="entry name" value="small_GTP"/>
    <property type="match status" value="1"/>
</dbReference>
<dbReference type="SMART" id="SM00173">
    <property type="entry name" value="RAS"/>
    <property type="match status" value="1"/>
</dbReference>
<keyword evidence="2" id="KW-0342">GTP-binding</keyword>
<dbReference type="PRINTS" id="PR00449">
    <property type="entry name" value="RASTRNSFRMNG"/>
</dbReference>
<dbReference type="GeneID" id="36335781"/>
<dbReference type="Proteomes" id="UP000019149">
    <property type="component" value="Unassembled WGS sequence"/>
</dbReference>
<dbReference type="GO" id="GO:0005525">
    <property type="term" value="F:GTP binding"/>
    <property type="evidence" value="ECO:0007669"/>
    <property type="project" value="UniProtKB-KW"/>
</dbReference>
<dbReference type="FunFam" id="3.40.50.300:FF:002309">
    <property type="entry name" value="Ras-related protein Ral-A"/>
    <property type="match status" value="1"/>
</dbReference>
<dbReference type="CDD" id="cd04139">
    <property type="entry name" value="RalA_RalB"/>
    <property type="match status" value="1"/>
</dbReference>
<evidence type="ECO:0000313" key="3">
    <source>
        <dbReference type="EMBL" id="EUB64797.1"/>
    </source>
</evidence>
<reference evidence="3 4" key="1">
    <citation type="journal article" date="2013" name="Nat. Genet.">
        <title>The genome of the hydatid tapeworm Echinococcus granulosus.</title>
        <authorList>
            <person name="Zheng H."/>
            <person name="Zhang W."/>
            <person name="Zhang L."/>
            <person name="Zhang Z."/>
            <person name="Li J."/>
            <person name="Lu G."/>
            <person name="Zhu Y."/>
            <person name="Wang Y."/>
            <person name="Huang Y."/>
            <person name="Liu J."/>
            <person name="Kang H."/>
            <person name="Chen J."/>
            <person name="Wang L."/>
            <person name="Chen A."/>
            <person name="Yu S."/>
            <person name="Gao Z."/>
            <person name="Jin L."/>
            <person name="Gu W."/>
            <person name="Wang Z."/>
            <person name="Zhao L."/>
            <person name="Shi B."/>
            <person name="Wen H."/>
            <person name="Lin R."/>
            <person name="Jones M.K."/>
            <person name="Brejova B."/>
            <person name="Vinar T."/>
            <person name="Zhao G."/>
            <person name="McManus D.P."/>
            <person name="Chen Z."/>
            <person name="Zhou Y."/>
            <person name="Wang S."/>
        </authorList>
    </citation>
    <scope>NUCLEOTIDE SEQUENCE [LARGE SCALE GENOMIC DNA]</scope>
</reference>
<dbReference type="InterPro" id="IPR005225">
    <property type="entry name" value="Small_GTP-bd"/>
</dbReference>
<dbReference type="CTD" id="36335781"/>
<evidence type="ECO:0000256" key="1">
    <source>
        <dbReference type="ARBA" id="ARBA00022741"/>
    </source>
</evidence>
<protein>
    <submittedName>
        <fullName evidence="3">Ras-related protein O-RAL</fullName>
    </submittedName>
</protein>
<keyword evidence="1" id="KW-0547">Nucleotide-binding</keyword>
<dbReference type="SUPFAM" id="SSF52540">
    <property type="entry name" value="P-loop containing nucleoside triphosphate hydrolases"/>
    <property type="match status" value="1"/>
</dbReference>
<evidence type="ECO:0000256" key="2">
    <source>
        <dbReference type="ARBA" id="ARBA00023134"/>
    </source>
</evidence>
<sequence>MDKPLSYYTPFARFQVAPVYWPTVSPLPLRDKLIEMTQQQQQQNFVKLIVAGVGGVGKSALTLYFMYDEFVKDYEPTRADSYRKKISFGSEDVQLHILDTAGQEDYAGIRDTFYRNSEGFLLVFDLTDRQSFISLGEFVDQILRVKRSDRVPMLICGNKVDLTENRRVSQEEAEDFCRKCHVPYLETSAKTNTNVEKAFLTLAREVYQLKVAQRQQHQPGQPAKQGHKKKRCKILKTTSKRRFVRNVWWEALVHRCVQLCLPLVSSLLPSSTTEDSDYVVAVSVDISAKLTMKVRRPINR</sequence>
<dbReference type="PROSITE" id="PS51419">
    <property type="entry name" value="RAB"/>
    <property type="match status" value="1"/>
</dbReference>
<dbReference type="InterPro" id="IPR027417">
    <property type="entry name" value="P-loop_NTPase"/>
</dbReference>
<comment type="caution">
    <text evidence="3">The sequence shown here is derived from an EMBL/GenBank/DDBJ whole genome shotgun (WGS) entry which is preliminary data.</text>
</comment>
<dbReference type="InterPro" id="IPR001806">
    <property type="entry name" value="Small_GTPase"/>
</dbReference>
<name>W6V1I3_ECHGR</name>
<evidence type="ECO:0000313" key="4">
    <source>
        <dbReference type="Proteomes" id="UP000019149"/>
    </source>
</evidence>
<dbReference type="GO" id="GO:0007165">
    <property type="term" value="P:signal transduction"/>
    <property type="evidence" value="ECO:0007669"/>
    <property type="project" value="InterPro"/>
</dbReference>
<dbReference type="PROSITE" id="PS51420">
    <property type="entry name" value="RHO"/>
    <property type="match status" value="1"/>
</dbReference>
<dbReference type="Gene3D" id="3.40.50.300">
    <property type="entry name" value="P-loop containing nucleotide triphosphate hydrolases"/>
    <property type="match status" value="1"/>
</dbReference>
<keyword evidence="4" id="KW-1185">Reference proteome</keyword>
<dbReference type="STRING" id="6210.W6V1I3"/>
<dbReference type="GO" id="GO:0016020">
    <property type="term" value="C:membrane"/>
    <property type="evidence" value="ECO:0007669"/>
    <property type="project" value="InterPro"/>
</dbReference>
<organism evidence="3 4">
    <name type="scientific">Echinococcus granulosus</name>
    <name type="common">Hydatid tapeworm</name>
    <dbReference type="NCBI Taxonomy" id="6210"/>
    <lineage>
        <taxon>Eukaryota</taxon>
        <taxon>Metazoa</taxon>
        <taxon>Spiralia</taxon>
        <taxon>Lophotrochozoa</taxon>
        <taxon>Platyhelminthes</taxon>
        <taxon>Cestoda</taxon>
        <taxon>Eucestoda</taxon>
        <taxon>Cyclophyllidea</taxon>
        <taxon>Taeniidae</taxon>
        <taxon>Echinococcus</taxon>
        <taxon>Echinococcus granulosus group</taxon>
    </lineage>
</organism>
<dbReference type="GO" id="GO:0003924">
    <property type="term" value="F:GTPase activity"/>
    <property type="evidence" value="ECO:0007669"/>
    <property type="project" value="InterPro"/>
</dbReference>
<accession>W6V1I3</accession>
<dbReference type="KEGG" id="egl:EGR_00066"/>
<dbReference type="PROSITE" id="PS51421">
    <property type="entry name" value="RAS"/>
    <property type="match status" value="1"/>
</dbReference>
<dbReference type="EMBL" id="APAU02000001">
    <property type="protein sequence ID" value="EUB64797.1"/>
    <property type="molecule type" value="Genomic_DNA"/>
</dbReference>
<dbReference type="SMART" id="SM00174">
    <property type="entry name" value="RHO"/>
    <property type="match status" value="1"/>
</dbReference>
<dbReference type="SMART" id="SM00176">
    <property type="entry name" value="RAN"/>
    <property type="match status" value="1"/>
</dbReference>